<comment type="pathway">
    <text evidence="2">Secondary metabolite biosynthesis.</text>
</comment>
<evidence type="ECO:0000256" key="4">
    <source>
        <dbReference type="ARBA" id="ARBA00022617"/>
    </source>
</evidence>
<evidence type="ECO:0000313" key="12">
    <source>
        <dbReference type="Proteomes" id="UP000297245"/>
    </source>
</evidence>
<dbReference type="InterPro" id="IPR001128">
    <property type="entry name" value="Cyt_P450"/>
</dbReference>
<dbReference type="GO" id="GO:0004497">
    <property type="term" value="F:monooxygenase activity"/>
    <property type="evidence" value="ECO:0007669"/>
    <property type="project" value="UniProtKB-KW"/>
</dbReference>
<gene>
    <name evidence="11" type="ORF">K435DRAFT_725273</name>
</gene>
<organism evidence="11 12">
    <name type="scientific">Dendrothele bispora (strain CBS 962.96)</name>
    <dbReference type="NCBI Taxonomy" id="1314807"/>
    <lineage>
        <taxon>Eukaryota</taxon>
        <taxon>Fungi</taxon>
        <taxon>Dikarya</taxon>
        <taxon>Basidiomycota</taxon>
        <taxon>Agaricomycotina</taxon>
        <taxon>Agaricomycetes</taxon>
        <taxon>Agaricomycetidae</taxon>
        <taxon>Agaricales</taxon>
        <taxon>Agaricales incertae sedis</taxon>
        <taxon>Dendrothele</taxon>
    </lineage>
</organism>
<feature type="binding site" description="axial binding residue" evidence="9">
    <location>
        <position position="385"/>
    </location>
    <ligand>
        <name>heme</name>
        <dbReference type="ChEBI" id="CHEBI:30413"/>
    </ligand>
    <ligandPart>
        <name>Fe</name>
        <dbReference type="ChEBI" id="CHEBI:18248"/>
    </ligandPart>
</feature>
<dbReference type="AlphaFoldDB" id="A0A4S8LVK9"/>
<dbReference type="InterPro" id="IPR002401">
    <property type="entry name" value="Cyt_P450_E_grp-I"/>
</dbReference>
<dbReference type="PANTHER" id="PTHR46300">
    <property type="entry name" value="P450, PUTATIVE (EUROFUNG)-RELATED-RELATED"/>
    <property type="match status" value="1"/>
</dbReference>
<reference evidence="11 12" key="1">
    <citation type="journal article" date="2019" name="Nat. Ecol. Evol.">
        <title>Megaphylogeny resolves global patterns of mushroom evolution.</title>
        <authorList>
            <person name="Varga T."/>
            <person name="Krizsan K."/>
            <person name="Foldi C."/>
            <person name="Dima B."/>
            <person name="Sanchez-Garcia M."/>
            <person name="Sanchez-Ramirez S."/>
            <person name="Szollosi G.J."/>
            <person name="Szarkandi J.G."/>
            <person name="Papp V."/>
            <person name="Albert L."/>
            <person name="Andreopoulos W."/>
            <person name="Angelini C."/>
            <person name="Antonin V."/>
            <person name="Barry K.W."/>
            <person name="Bougher N.L."/>
            <person name="Buchanan P."/>
            <person name="Buyck B."/>
            <person name="Bense V."/>
            <person name="Catcheside P."/>
            <person name="Chovatia M."/>
            <person name="Cooper J."/>
            <person name="Damon W."/>
            <person name="Desjardin D."/>
            <person name="Finy P."/>
            <person name="Geml J."/>
            <person name="Haridas S."/>
            <person name="Hughes K."/>
            <person name="Justo A."/>
            <person name="Karasinski D."/>
            <person name="Kautmanova I."/>
            <person name="Kiss B."/>
            <person name="Kocsube S."/>
            <person name="Kotiranta H."/>
            <person name="LaButti K.M."/>
            <person name="Lechner B.E."/>
            <person name="Liimatainen K."/>
            <person name="Lipzen A."/>
            <person name="Lukacs Z."/>
            <person name="Mihaltcheva S."/>
            <person name="Morgado L.N."/>
            <person name="Niskanen T."/>
            <person name="Noordeloos M.E."/>
            <person name="Ohm R.A."/>
            <person name="Ortiz-Santana B."/>
            <person name="Ovrebo C."/>
            <person name="Racz N."/>
            <person name="Riley R."/>
            <person name="Savchenko A."/>
            <person name="Shiryaev A."/>
            <person name="Soop K."/>
            <person name="Spirin V."/>
            <person name="Szebenyi C."/>
            <person name="Tomsovsky M."/>
            <person name="Tulloss R.E."/>
            <person name="Uehling J."/>
            <person name="Grigoriev I.V."/>
            <person name="Vagvolgyi C."/>
            <person name="Papp T."/>
            <person name="Martin F.M."/>
            <person name="Miettinen O."/>
            <person name="Hibbett D.S."/>
            <person name="Nagy L.G."/>
        </authorList>
    </citation>
    <scope>NUCLEOTIDE SEQUENCE [LARGE SCALE GENOMIC DNA]</scope>
    <source>
        <strain evidence="11 12">CBS 962.96</strain>
    </source>
</reference>
<dbReference type="GO" id="GO:0020037">
    <property type="term" value="F:heme binding"/>
    <property type="evidence" value="ECO:0007669"/>
    <property type="project" value="InterPro"/>
</dbReference>
<keyword evidence="4 9" id="KW-0349">Heme</keyword>
<sequence length="458" mass="52272">MTWSQIYNSDVISFNTFGTTTIVLNSREAATELMEKRSRIYSSRPPAPMLRELMGWDWTLVFQSYGSKWQERRKLFVKEFNVSQPDRHRPQEMKAVTTLLENLSHTPDDFLAHLRYMAGAIIMEVAYGIEILPRGDPYIETASRALDGVLHATVHGAFWVDYLPVLQYIPDWFPGASFKRKAKIWKEYTVEMLNKPYQEVMSHLASGNIIPCFVYNCLQNINNKKDIAYQETVIQEVAGNLYLAGTDTTVAALSSFFLAMVQNPEVQRKAQEDLDRVVGSGRLPNHDDQSNLPYVTAIMYEVLRTQPVVPLVVPHYTTEDDYYNGYFIPKNSVVIANVWAIDHDEERYPDPNTFNPSRWLTPNGSMIKSHRRDIMVNFGFGRRICPGMHMGLSSVWLTIASVLSTFDISEKIGENGKIVGVTGEYKPSSHNHPTPFECSIKVRPAKYEKLIHSLSTPE</sequence>
<protein>
    <submittedName>
        <fullName evidence="11">Cytochrome P450</fullName>
    </submittedName>
</protein>
<evidence type="ECO:0000313" key="11">
    <source>
        <dbReference type="EMBL" id="THU93607.1"/>
    </source>
</evidence>
<evidence type="ECO:0000256" key="2">
    <source>
        <dbReference type="ARBA" id="ARBA00005179"/>
    </source>
</evidence>
<evidence type="ECO:0000256" key="9">
    <source>
        <dbReference type="PIRSR" id="PIRSR602401-1"/>
    </source>
</evidence>
<evidence type="ECO:0000256" key="7">
    <source>
        <dbReference type="ARBA" id="ARBA00023004"/>
    </source>
</evidence>
<dbReference type="PRINTS" id="PR00463">
    <property type="entry name" value="EP450I"/>
</dbReference>
<dbReference type="InterPro" id="IPR017972">
    <property type="entry name" value="Cyt_P450_CS"/>
</dbReference>
<dbReference type="Proteomes" id="UP000297245">
    <property type="component" value="Unassembled WGS sequence"/>
</dbReference>
<proteinExistence type="inferred from homology"/>
<keyword evidence="6 10" id="KW-0560">Oxidoreductase</keyword>
<comment type="cofactor">
    <cofactor evidence="1 9">
        <name>heme</name>
        <dbReference type="ChEBI" id="CHEBI:30413"/>
    </cofactor>
</comment>
<evidence type="ECO:0000256" key="10">
    <source>
        <dbReference type="RuleBase" id="RU000461"/>
    </source>
</evidence>
<comment type="similarity">
    <text evidence="3 10">Belongs to the cytochrome P450 family.</text>
</comment>
<evidence type="ECO:0000256" key="8">
    <source>
        <dbReference type="ARBA" id="ARBA00023033"/>
    </source>
</evidence>
<dbReference type="EMBL" id="ML179245">
    <property type="protein sequence ID" value="THU93607.1"/>
    <property type="molecule type" value="Genomic_DNA"/>
</dbReference>
<keyword evidence="8 10" id="KW-0503">Monooxygenase</keyword>
<dbReference type="PRINTS" id="PR00385">
    <property type="entry name" value="P450"/>
</dbReference>
<dbReference type="Gene3D" id="1.10.630.10">
    <property type="entry name" value="Cytochrome P450"/>
    <property type="match status" value="1"/>
</dbReference>
<dbReference type="GO" id="GO:0016705">
    <property type="term" value="F:oxidoreductase activity, acting on paired donors, with incorporation or reduction of molecular oxygen"/>
    <property type="evidence" value="ECO:0007669"/>
    <property type="project" value="InterPro"/>
</dbReference>
<dbReference type="InterPro" id="IPR050364">
    <property type="entry name" value="Cytochrome_P450_fung"/>
</dbReference>
<evidence type="ECO:0000256" key="1">
    <source>
        <dbReference type="ARBA" id="ARBA00001971"/>
    </source>
</evidence>
<dbReference type="SUPFAM" id="SSF48264">
    <property type="entry name" value="Cytochrome P450"/>
    <property type="match status" value="1"/>
</dbReference>
<keyword evidence="5 9" id="KW-0479">Metal-binding</keyword>
<evidence type="ECO:0000256" key="3">
    <source>
        <dbReference type="ARBA" id="ARBA00010617"/>
    </source>
</evidence>
<keyword evidence="7 9" id="KW-0408">Iron</keyword>
<name>A0A4S8LVK9_DENBC</name>
<dbReference type="InterPro" id="IPR036396">
    <property type="entry name" value="Cyt_P450_sf"/>
</dbReference>
<dbReference type="PROSITE" id="PS00086">
    <property type="entry name" value="CYTOCHROME_P450"/>
    <property type="match status" value="1"/>
</dbReference>
<evidence type="ECO:0000256" key="6">
    <source>
        <dbReference type="ARBA" id="ARBA00023002"/>
    </source>
</evidence>
<dbReference type="OrthoDB" id="2789670at2759"/>
<evidence type="ECO:0000256" key="5">
    <source>
        <dbReference type="ARBA" id="ARBA00022723"/>
    </source>
</evidence>
<dbReference type="PANTHER" id="PTHR46300:SF7">
    <property type="entry name" value="P450, PUTATIVE (EUROFUNG)-RELATED"/>
    <property type="match status" value="1"/>
</dbReference>
<dbReference type="CDD" id="cd11065">
    <property type="entry name" value="CYP64-like"/>
    <property type="match status" value="1"/>
</dbReference>
<dbReference type="GO" id="GO:0005506">
    <property type="term" value="F:iron ion binding"/>
    <property type="evidence" value="ECO:0007669"/>
    <property type="project" value="InterPro"/>
</dbReference>
<keyword evidence="12" id="KW-1185">Reference proteome</keyword>
<accession>A0A4S8LVK9</accession>
<dbReference type="Pfam" id="PF00067">
    <property type="entry name" value="p450"/>
    <property type="match status" value="1"/>
</dbReference>